<evidence type="ECO:0000313" key="4">
    <source>
        <dbReference type="EMBL" id="CAG8484734.1"/>
    </source>
</evidence>
<dbReference type="SUPFAM" id="SSF49562">
    <property type="entry name" value="C2 domain (Calcium/lipid-binding domain, CaLB)"/>
    <property type="match status" value="1"/>
</dbReference>
<dbReference type="PRINTS" id="PR00360">
    <property type="entry name" value="C2DOMAIN"/>
</dbReference>
<reference evidence="4" key="1">
    <citation type="submission" date="2021-06" db="EMBL/GenBank/DDBJ databases">
        <authorList>
            <person name="Kallberg Y."/>
            <person name="Tangrot J."/>
            <person name="Rosling A."/>
        </authorList>
    </citation>
    <scope>NUCLEOTIDE SEQUENCE</scope>
    <source>
        <strain evidence="4">FL130A</strain>
    </source>
</reference>
<dbReference type="PANTHER" id="PTHR45911:SF4">
    <property type="entry name" value="MULTIPLE C2 AND TRANSMEMBRANE DOMAIN-CONTAINING PROTEIN"/>
    <property type="match status" value="1"/>
</dbReference>
<keyword evidence="1" id="KW-0479">Metal-binding</keyword>
<dbReference type="Pfam" id="PF00168">
    <property type="entry name" value="C2"/>
    <property type="match status" value="1"/>
</dbReference>
<evidence type="ECO:0000256" key="1">
    <source>
        <dbReference type="ARBA" id="ARBA00022723"/>
    </source>
</evidence>
<dbReference type="CDD" id="cd00030">
    <property type="entry name" value="C2"/>
    <property type="match status" value="1"/>
</dbReference>
<dbReference type="SMART" id="SM00239">
    <property type="entry name" value="C2"/>
    <property type="match status" value="1"/>
</dbReference>
<dbReference type="InterPro" id="IPR035892">
    <property type="entry name" value="C2_domain_sf"/>
</dbReference>
<proteinExistence type="predicted"/>
<name>A0A9N8Z9A2_9GLOM</name>
<dbReference type="Proteomes" id="UP000789508">
    <property type="component" value="Unassembled WGS sequence"/>
</dbReference>
<evidence type="ECO:0000259" key="3">
    <source>
        <dbReference type="PROSITE" id="PS50004"/>
    </source>
</evidence>
<protein>
    <submittedName>
        <fullName evidence="4">8705_t:CDS:1</fullName>
    </submittedName>
</protein>
<dbReference type="PROSITE" id="PS50004">
    <property type="entry name" value="C2"/>
    <property type="match status" value="1"/>
</dbReference>
<evidence type="ECO:0000256" key="2">
    <source>
        <dbReference type="ARBA" id="ARBA00022837"/>
    </source>
</evidence>
<accession>A0A9N8Z9A2</accession>
<dbReference type="GO" id="GO:0016020">
    <property type="term" value="C:membrane"/>
    <property type="evidence" value="ECO:0007669"/>
    <property type="project" value="TreeGrafter"/>
</dbReference>
<keyword evidence="5" id="KW-1185">Reference proteome</keyword>
<feature type="domain" description="C2" evidence="3">
    <location>
        <begin position="1"/>
        <end position="103"/>
    </location>
</feature>
<dbReference type="InterPro" id="IPR000008">
    <property type="entry name" value="C2_dom"/>
</dbReference>
<organism evidence="4 5">
    <name type="scientific">Ambispora leptoticha</name>
    <dbReference type="NCBI Taxonomy" id="144679"/>
    <lineage>
        <taxon>Eukaryota</taxon>
        <taxon>Fungi</taxon>
        <taxon>Fungi incertae sedis</taxon>
        <taxon>Mucoromycota</taxon>
        <taxon>Glomeromycotina</taxon>
        <taxon>Glomeromycetes</taxon>
        <taxon>Archaeosporales</taxon>
        <taxon>Ambisporaceae</taxon>
        <taxon>Ambispora</taxon>
    </lineage>
</organism>
<gene>
    <name evidence="4" type="ORF">ALEPTO_LOCUS2674</name>
</gene>
<evidence type="ECO:0000313" key="5">
    <source>
        <dbReference type="Proteomes" id="UP000789508"/>
    </source>
</evidence>
<dbReference type="Gene3D" id="2.60.40.150">
    <property type="entry name" value="C2 domain"/>
    <property type="match status" value="1"/>
</dbReference>
<dbReference type="AlphaFoldDB" id="A0A9N8Z9A2"/>
<dbReference type="OrthoDB" id="270970at2759"/>
<sequence>MSPGKLHVIAVEGRDLADKDLIGKSDPYVELWLDKNYKQKTGVIKNNLSPVWNEDFQFNVDKDKEHTLYIRVKDDGILLDKEIGEGKVDLKEVYSHGYLDTWVKLPKLLGLRSNGEIHLIIEYARA</sequence>
<dbReference type="EMBL" id="CAJVPS010000415">
    <property type="protein sequence ID" value="CAG8484734.1"/>
    <property type="molecule type" value="Genomic_DNA"/>
</dbReference>
<dbReference type="GO" id="GO:0005509">
    <property type="term" value="F:calcium ion binding"/>
    <property type="evidence" value="ECO:0007669"/>
    <property type="project" value="TreeGrafter"/>
</dbReference>
<comment type="caution">
    <text evidence="4">The sequence shown here is derived from an EMBL/GenBank/DDBJ whole genome shotgun (WGS) entry which is preliminary data.</text>
</comment>
<dbReference type="PANTHER" id="PTHR45911">
    <property type="entry name" value="C2 DOMAIN-CONTAINING PROTEIN"/>
    <property type="match status" value="1"/>
</dbReference>
<keyword evidence="2" id="KW-0106">Calcium</keyword>